<feature type="domain" description="Peptidoglycan binding-like" evidence="3">
    <location>
        <begin position="291"/>
        <end position="341"/>
    </location>
</feature>
<reference evidence="4 5" key="1">
    <citation type="journal article" date="2013" name="Antonie Van Leeuwenhoek">
        <title>Actinoplanes hulinensis sp. nov., a novel actinomycete isolated from soybean root (Glycine max (L.) Merr).</title>
        <authorList>
            <person name="Shen Y."/>
            <person name="Liu C."/>
            <person name="Wang X."/>
            <person name="Zhao J."/>
            <person name="Jia F."/>
            <person name="Zhang Y."/>
            <person name="Wang L."/>
            <person name="Yang D."/>
            <person name="Xiang W."/>
        </authorList>
    </citation>
    <scope>NUCLEOTIDE SEQUENCE [LARGE SCALE GENOMIC DNA]</scope>
    <source>
        <strain evidence="4 5">NEAU-M9</strain>
    </source>
</reference>
<dbReference type="InterPro" id="IPR053716">
    <property type="entry name" value="Flag_assembly_chemotaxis_eff"/>
</dbReference>
<dbReference type="Gene3D" id="1.10.287.1700">
    <property type="match status" value="1"/>
</dbReference>
<comment type="caution">
    <text evidence="4">The sequence shown here is derived from an EMBL/GenBank/DDBJ whole genome shotgun (WGS) entry which is preliminary data.</text>
</comment>
<accession>A0ABS7BCH9</accession>
<proteinExistence type="predicted"/>
<feature type="domain" description="Peptidoglycan binding-like" evidence="3">
    <location>
        <begin position="221"/>
        <end position="271"/>
    </location>
</feature>
<evidence type="ECO:0000256" key="2">
    <source>
        <dbReference type="SAM" id="MobiDB-lite"/>
    </source>
</evidence>
<dbReference type="InterPro" id="IPR036366">
    <property type="entry name" value="PGBDSf"/>
</dbReference>
<sequence length="359" mass="36639">MRARVPILLLAGILAVPGCGSGDGDARVTIAERQLADAQEALAGAQAELAGQSEAFCRTTSSYVTALDRYGDLITGTAPTVGDVKEAGADLAEPRSQVVTSAEKLAEARQAVADAEKELAEAAAALASARAGASLPPAPSPSKTPEPRASVADATAGRVKQADADFTAAQEGIADQTPLRQASERFNSAAVALEMSWLDLLGEAGCATGEQRGRARDYTLAVQKALSTAGYYRAEVDGVYGPTTVDAVRALQRTHGLTETGTVDKATDAALQSDLRAKGGAAADEAIASTAAVQQTLKLAGFWTGPVDGTWTDELTEALKAFQKDLGVEPTGTVDAATIAAVEHALATKPSPAPSVSPP</sequence>
<evidence type="ECO:0000256" key="1">
    <source>
        <dbReference type="SAM" id="Coils"/>
    </source>
</evidence>
<evidence type="ECO:0000313" key="5">
    <source>
        <dbReference type="Proteomes" id="UP001519863"/>
    </source>
</evidence>
<protein>
    <submittedName>
        <fullName evidence="4">Peptidoglycan-binding protein</fullName>
    </submittedName>
</protein>
<feature type="coiled-coil region" evidence="1">
    <location>
        <begin position="28"/>
        <end position="55"/>
    </location>
</feature>
<feature type="region of interest" description="Disordered" evidence="2">
    <location>
        <begin position="131"/>
        <end position="157"/>
    </location>
</feature>
<evidence type="ECO:0000259" key="3">
    <source>
        <dbReference type="Pfam" id="PF01471"/>
    </source>
</evidence>
<dbReference type="EMBL" id="JAHXZI010000022">
    <property type="protein sequence ID" value="MBW6438782.1"/>
    <property type="molecule type" value="Genomic_DNA"/>
</dbReference>
<name>A0ABS7BCH9_9ACTN</name>
<dbReference type="InterPro" id="IPR002477">
    <property type="entry name" value="Peptidoglycan-bd-like"/>
</dbReference>
<evidence type="ECO:0000313" key="4">
    <source>
        <dbReference type="EMBL" id="MBW6438782.1"/>
    </source>
</evidence>
<keyword evidence="5" id="KW-1185">Reference proteome</keyword>
<dbReference type="Pfam" id="PF01471">
    <property type="entry name" value="PG_binding_1"/>
    <property type="match status" value="2"/>
</dbReference>
<gene>
    <name evidence="4" type="ORF">KZ829_34145</name>
</gene>
<dbReference type="InterPro" id="IPR036365">
    <property type="entry name" value="PGBD-like_sf"/>
</dbReference>
<dbReference type="Gene3D" id="1.10.101.10">
    <property type="entry name" value="PGBD-like superfamily/PGBD"/>
    <property type="match status" value="2"/>
</dbReference>
<dbReference type="Proteomes" id="UP001519863">
    <property type="component" value="Unassembled WGS sequence"/>
</dbReference>
<organism evidence="4 5">
    <name type="scientific">Actinoplanes hulinensis</name>
    <dbReference type="NCBI Taxonomy" id="1144547"/>
    <lineage>
        <taxon>Bacteria</taxon>
        <taxon>Bacillati</taxon>
        <taxon>Actinomycetota</taxon>
        <taxon>Actinomycetes</taxon>
        <taxon>Micromonosporales</taxon>
        <taxon>Micromonosporaceae</taxon>
        <taxon>Actinoplanes</taxon>
    </lineage>
</organism>
<keyword evidence="1" id="KW-0175">Coiled coil</keyword>
<dbReference type="RefSeq" id="WP_220147978.1">
    <property type="nucleotide sequence ID" value="NZ_JAHXZI010000022.1"/>
</dbReference>
<dbReference type="SUPFAM" id="SSF47090">
    <property type="entry name" value="PGBD-like"/>
    <property type="match status" value="2"/>
</dbReference>